<dbReference type="OrthoDB" id="422634at2"/>
<keyword evidence="3" id="KW-1133">Transmembrane helix</keyword>
<reference evidence="6" key="1">
    <citation type="submission" date="2015-07" db="EMBL/GenBank/DDBJ databases">
        <title>Genome Of Nitrogen-Fixing Cyanobacterium Nostoc piscinale CENA21 From Solimoes/Amazon River Floodplain Sediments And Comparative Genomics To Uncover Biosynthetic Natural Products Potential.</title>
        <authorList>
            <person name="Leao T.F."/>
            <person name="Leao P.N."/>
            <person name="Guimaraes P.I."/>
            <person name="de Melo A.G.C."/>
            <person name="Ramos R.T.J."/>
            <person name="Silva A."/>
            <person name="Fiore M.F."/>
            <person name="Schneider M.P.C."/>
        </authorList>
    </citation>
    <scope>NUCLEOTIDE SEQUENCE [LARGE SCALE GENOMIC DNA]</scope>
    <source>
        <strain evidence="6">CENA21</strain>
    </source>
</reference>
<reference evidence="5 6" key="2">
    <citation type="journal article" date="2016" name="Genome Announc.">
        <title>Draft Genome Sequence of the N2-Fixing Cyanobacterium Nostoc piscinale CENA21, Isolated from the Brazilian Amazon Floodplain.</title>
        <authorList>
            <person name="Leao T."/>
            <person name="Guimaraes P.I."/>
            <person name="de Melo A.G."/>
            <person name="Ramos R.T."/>
            <person name="Leao P.N."/>
            <person name="Silva A."/>
            <person name="Fiore M.F."/>
            <person name="Schneider M.P."/>
        </authorList>
    </citation>
    <scope>NUCLEOTIDE SEQUENCE [LARGE SCALE GENOMIC DNA]</scope>
    <source>
        <strain evidence="5 6">CENA21</strain>
    </source>
</reference>
<name>A0A0M4T7I3_9NOSO</name>
<accession>A0A0M4T7I3</accession>
<organism evidence="5 6">
    <name type="scientific">Nostoc piscinale CENA21</name>
    <dbReference type="NCBI Taxonomy" id="224013"/>
    <lineage>
        <taxon>Bacteria</taxon>
        <taxon>Bacillati</taxon>
        <taxon>Cyanobacteriota</taxon>
        <taxon>Cyanophyceae</taxon>
        <taxon>Nostocales</taxon>
        <taxon>Nostocaceae</taxon>
        <taxon>Nostoc</taxon>
    </lineage>
</organism>
<dbReference type="STRING" id="224013.ACX27_25140"/>
<dbReference type="InterPro" id="IPR010982">
    <property type="entry name" value="Lambda_DNA-bd_dom_sf"/>
</dbReference>
<feature type="region of interest" description="Disordered" evidence="2">
    <location>
        <begin position="150"/>
        <end position="182"/>
    </location>
</feature>
<evidence type="ECO:0000256" key="2">
    <source>
        <dbReference type="SAM" id="MobiDB-lite"/>
    </source>
</evidence>
<dbReference type="Gene3D" id="1.10.260.40">
    <property type="entry name" value="lambda repressor-like DNA-binding domains"/>
    <property type="match status" value="1"/>
</dbReference>
<keyword evidence="3" id="KW-0472">Membrane</keyword>
<evidence type="ECO:0000256" key="3">
    <source>
        <dbReference type="SAM" id="Phobius"/>
    </source>
</evidence>
<keyword evidence="1" id="KW-0175">Coiled coil</keyword>
<dbReference type="KEGG" id="npz:ACX27_25140"/>
<dbReference type="Pfam" id="PF13464">
    <property type="entry name" value="RodZ_C"/>
    <property type="match status" value="1"/>
</dbReference>
<dbReference type="PANTHER" id="PTHR34475:SF1">
    <property type="entry name" value="CYTOSKELETON PROTEIN RODZ"/>
    <property type="match status" value="1"/>
</dbReference>
<dbReference type="InterPro" id="IPR050400">
    <property type="entry name" value="Bact_Cytoskel_RodZ"/>
</dbReference>
<keyword evidence="5" id="KW-0238">DNA-binding</keyword>
<keyword evidence="6" id="KW-1185">Reference proteome</keyword>
<dbReference type="GO" id="GO:0003677">
    <property type="term" value="F:DNA binding"/>
    <property type="evidence" value="ECO:0007669"/>
    <property type="project" value="UniProtKB-KW"/>
</dbReference>
<proteinExistence type="predicted"/>
<evidence type="ECO:0000313" key="5">
    <source>
        <dbReference type="EMBL" id="ALF55366.1"/>
    </source>
</evidence>
<sequence>MSLLEDVQKEQLQEISKTLKQVRQEKSIQLEQVAIKTNIRLACLKALDAGKFDELPEPVYIQGFIRRYADVIGLDGASLAKTFSTEVQPSMVEKTSGHKAASKRKFSLPLFIPYTVLLIVAAGGLMYVLNPQFSAESLVKKLNLGTSKKTTAALSQPAPLPKTESLPSAAQAPAENPPTPLTVVAPPKDSLSQAVAVTLELQGKSWLQVKVDGKTEFVGNLNKGQRKTWTAKKQLTVRSGNAGVVLVSVNNQPATPLGTTGKIKEVTFTPQVTNQQPKVNGQ</sequence>
<keyword evidence="3" id="KW-0812">Transmembrane</keyword>
<evidence type="ECO:0000313" key="6">
    <source>
        <dbReference type="Proteomes" id="UP000062645"/>
    </source>
</evidence>
<dbReference type="Pfam" id="PF13413">
    <property type="entry name" value="HTH_25"/>
    <property type="match status" value="1"/>
</dbReference>
<dbReference type="EMBL" id="CP012036">
    <property type="protein sequence ID" value="ALF55366.1"/>
    <property type="molecule type" value="Genomic_DNA"/>
</dbReference>
<dbReference type="AlphaFoldDB" id="A0A0M4T7I3"/>
<dbReference type="PATRIC" id="fig|224013.5.peg.6034"/>
<dbReference type="PANTHER" id="PTHR34475">
    <property type="match status" value="1"/>
</dbReference>
<protein>
    <submittedName>
        <fullName evidence="5">DNA-binding protein</fullName>
    </submittedName>
</protein>
<evidence type="ECO:0000256" key="1">
    <source>
        <dbReference type="SAM" id="Coils"/>
    </source>
</evidence>
<feature type="transmembrane region" description="Helical" evidence="3">
    <location>
        <begin position="108"/>
        <end position="129"/>
    </location>
</feature>
<feature type="coiled-coil region" evidence="1">
    <location>
        <begin position="5"/>
        <end position="32"/>
    </location>
</feature>
<dbReference type="RefSeq" id="WP_062296456.1">
    <property type="nucleotide sequence ID" value="NZ_CP012036.1"/>
</dbReference>
<gene>
    <name evidence="5" type="ORF">ACX27_25140</name>
</gene>
<feature type="domain" description="Cytoskeleton protein RodZ-like C-terminal" evidence="4">
    <location>
        <begin position="198"/>
        <end position="267"/>
    </location>
</feature>
<dbReference type="InterPro" id="IPR025194">
    <property type="entry name" value="RodZ-like_C"/>
</dbReference>
<dbReference type="Proteomes" id="UP000062645">
    <property type="component" value="Chromosome"/>
</dbReference>
<evidence type="ECO:0000259" key="4">
    <source>
        <dbReference type="Pfam" id="PF13464"/>
    </source>
</evidence>